<comment type="caution">
    <text evidence="1">The sequence shown here is derived from an EMBL/GenBank/DDBJ whole genome shotgun (WGS) entry which is preliminary data.</text>
</comment>
<proteinExistence type="predicted"/>
<gene>
    <name evidence="1" type="ORF">BKA67DRAFT_571092</name>
</gene>
<evidence type="ECO:0000313" key="2">
    <source>
        <dbReference type="Proteomes" id="UP000758603"/>
    </source>
</evidence>
<sequence>MHRNWQEHITDIDLDSVQDFSHKSRRQIRTRLNPRILIDANIHFHIDSFDSVRPPSRLLTEKLSRGNEDIARQHERT</sequence>
<dbReference type="EMBL" id="JAGPXC010000006">
    <property type="protein sequence ID" value="KAH6651496.1"/>
    <property type="molecule type" value="Genomic_DNA"/>
</dbReference>
<evidence type="ECO:0000313" key="1">
    <source>
        <dbReference type="EMBL" id="KAH6651496.1"/>
    </source>
</evidence>
<name>A0A9P8ZUV5_9PEZI</name>
<keyword evidence="2" id="KW-1185">Reference proteome</keyword>
<organism evidence="1 2">
    <name type="scientific">Truncatella angustata</name>
    <dbReference type="NCBI Taxonomy" id="152316"/>
    <lineage>
        <taxon>Eukaryota</taxon>
        <taxon>Fungi</taxon>
        <taxon>Dikarya</taxon>
        <taxon>Ascomycota</taxon>
        <taxon>Pezizomycotina</taxon>
        <taxon>Sordariomycetes</taxon>
        <taxon>Xylariomycetidae</taxon>
        <taxon>Amphisphaeriales</taxon>
        <taxon>Sporocadaceae</taxon>
        <taxon>Truncatella</taxon>
    </lineage>
</organism>
<dbReference type="GeneID" id="70132087"/>
<dbReference type="AlphaFoldDB" id="A0A9P8ZUV5"/>
<dbReference type="Proteomes" id="UP000758603">
    <property type="component" value="Unassembled WGS sequence"/>
</dbReference>
<dbReference type="RefSeq" id="XP_045955774.1">
    <property type="nucleotide sequence ID" value="XM_046103195.1"/>
</dbReference>
<accession>A0A9P8ZUV5</accession>
<protein>
    <submittedName>
        <fullName evidence="1">Uncharacterized protein</fullName>
    </submittedName>
</protein>
<reference evidence="1" key="1">
    <citation type="journal article" date="2021" name="Nat. Commun.">
        <title>Genetic determinants of endophytism in the Arabidopsis root mycobiome.</title>
        <authorList>
            <person name="Mesny F."/>
            <person name="Miyauchi S."/>
            <person name="Thiergart T."/>
            <person name="Pickel B."/>
            <person name="Atanasova L."/>
            <person name="Karlsson M."/>
            <person name="Huettel B."/>
            <person name="Barry K.W."/>
            <person name="Haridas S."/>
            <person name="Chen C."/>
            <person name="Bauer D."/>
            <person name="Andreopoulos W."/>
            <person name="Pangilinan J."/>
            <person name="LaButti K."/>
            <person name="Riley R."/>
            <person name="Lipzen A."/>
            <person name="Clum A."/>
            <person name="Drula E."/>
            <person name="Henrissat B."/>
            <person name="Kohler A."/>
            <person name="Grigoriev I.V."/>
            <person name="Martin F.M."/>
            <person name="Hacquard S."/>
        </authorList>
    </citation>
    <scope>NUCLEOTIDE SEQUENCE</scope>
    <source>
        <strain evidence="1">MPI-SDFR-AT-0073</strain>
    </source>
</reference>